<organism evidence="1 2">
    <name type="scientific">Asanoa siamensis</name>
    <dbReference type="NCBI Taxonomy" id="926357"/>
    <lineage>
        <taxon>Bacteria</taxon>
        <taxon>Bacillati</taxon>
        <taxon>Actinomycetota</taxon>
        <taxon>Actinomycetes</taxon>
        <taxon>Micromonosporales</taxon>
        <taxon>Micromonosporaceae</taxon>
        <taxon>Asanoa</taxon>
    </lineage>
</organism>
<sequence>MMSVSGSWSGITPGSVGSTLRNVEILVTRVSVGGPEEKTARTGRHHHKRAADGWAHVTVTSMDVEVTGALCDPTCPLSDTCRSCSAVLASGIRPHIYPASPVVPVIVTR</sequence>
<proteinExistence type="predicted"/>
<evidence type="ECO:0000313" key="1">
    <source>
        <dbReference type="EMBL" id="GIF70561.1"/>
    </source>
</evidence>
<reference evidence="1 2" key="1">
    <citation type="submission" date="2021-01" db="EMBL/GenBank/DDBJ databases">
        <title>Whole genome shotgun sequence of Asanoa siamensis NBRC 107932.</title>
        <authorList>
            <person name="Komaki H."/>
            <person name="Tamura T."/>
        </authorList>
    </citation>
    <scope>NUCLEOTIDE SEQUENCE [LARGE SCALE GENOMIC DNA]</scope>
    <source>
        <strain evidence="1 2">NBRC 107932</strain>
    </source>
</reference>
<protein>
    <submittedName>
        <fullName evidence="1">Uncharacterized protein</fullName>
    </submittedName>
</protein>
<keyword evidence="2" id="KW-1185">Reference proteome</keyword>
<gene>
    <name evidence="1" type="ORF">Asi02nite_00790</name>
</gene>
<evidence type="ECO:0000313" key="2">
    <source>
        <dbReference type="Proteomes" id="UP000604117"/>
    </source>
</evidence>
<name>A0ABQ4CGZ3_9ACTN</name>
<accession>A0ABQ4CGZ3</accession>
<dbReference type="Proteomes" id="UP000604117">
    <property type="component" value="Unassembled WGS sequence"/>
</dbReference>
<dbReference type="EMBL" id="BONE01000001">
    <property type="protein sequence ID" value="GIF70561.1"/>
    <property type="molecule type" value="Genomic_DNA"/>
</dbReference>
<comment type="caution">
    <text evidence="1">The sequence shown here is derived from an EMBL/GenBank/DDBJ whole genome shotgun (WGS) entry which is preliminary data.</text>
</comment>